<proteinExistence type="predicted"/>
<evidence type="ECO:0000313" key="1">
    <source>
        <dbReference type="EMBL" id="MFB9558250.1"/>
    </source>
</evidence>
<reference evidence="1 2" key="1">
    <citation type="submission" date="2024-09" db="EMBL/GenBank/DDBJ databases">
        <authorList>
            <person name="Sun Q."/>
            <person name="Mori K."/>
        </authorList>
    </citation>
    <scope>NUCLEOTIDE SEQUENCE [LARGE SCALE GENOMIC DNA]</scope>
    <source>
        <strain evidence="1 2">JCM 4414</strain>
    </source>
</reference>
<name>A0ABV5QXJ1_9ACTN</name>
<sequence>MAALWWPRTEVTYRSTQPSSVVYEDGFPHVLSLVHEHTLSGRHRYRLVIGRDASASYGHWVEVEPYVAAQGVDSTTWTGQAVRIRFRTGHELAVPARFFLYGR</sequence>
<evidence type="ECO:0000313" key="2">
    <source>
        <dbReference type="Proteomes" id="UP001589716"/>
    </source>
</evidence>
<dbReference type="Proteomes" id="UP001589716">
    <property type="component" value="Unassembled WGS sequence"/>
</dbReference>
<accession>A0ABV5QXJ1</accession>
<protein>
    <submittedName>
        <fullName evidence="1">Uncharacterized protein</fullName>
    </submittedName>
</protein>
<organism evidence="1 2">
    <name type="scientific">Streptomyces roseoviridis</name>
    <dbReference type="NCBI Taxonomy" id="67361"/>
    <lineage>
        <taxon>Bacteria</taxon>
        <taxon>Bacillati</taxon>
        <taxon>Actinomycetota</taxon>
        <taxon>Actinomycetes</taxon>
        <taxon>Kitasatosporales</taxon>
        <taxon>Streptomycetaceae</taxon>
        <taxon>Streptomyces</taxon>
    </lineage>
</organism>
<dbReference type="RefSeq" id="WP_345483728.1">
    <property type="nucleotide sequence ID" value="NZ_BAAAWU010000001.1"/>
</dbReference>
<keyword evidence="2" id="KW-1185">Reference proteome</keyword>
<gene>
    <name evidence="1" type="ORF">ACFFTP_29200</name>
</gene>
<comment type="caution">
    <text evidence="1">The sequence shown here is derived from an EMBL/GenBank/DDBJ whole genome shotgun (WGS) entry which is preliminary data.</text>
</comment>
<dbReference type="EMBL" id="JBHMCT010000020">
    <property type="protein sequence ID" value="MFB9558250.1"/>
    <property type="molecule type" value="Genomic_DNA"/>
</dbReference>